<evidence type="ECO:0000256" key="1">
    <source>
        <dbReference type="SAM" id="MobiDB-lite"/>
    </source>
</evidence>
<name>J1Q3L8_9ALTE</name>
<sequence length="202" mass="22098">MSTIKPDAAVNASRPSGYKTELPATANAKAQENYSQMLQKTGKDVLNQSIMQANEKVALQSGNKSLSLLYKTALEGINKELEPIFGSNAAQKIYDSGIDTSPEATAGRIVGFATSLFTLYQQQRPSDDQEQQLNDFMDVIGKGIEQGFADAIKILEGLQVFSGEVKSGVDTTYNLVMQGLQKFREQMLDSFKQPEQAEQSKS</sequence>
<proteinExistence type="predicted"/>
<feature type="domain" description="DUF5610" evidence="2">
    <location>
        <begin position="63"/>
        <end position="183"/>
    </location>
</feature>
<dbReference type="InterPro" id="IPR041651">
    <property type="entry name" value="DUF5610"/>
</dbReference>
<gene>
    <name evidence="3" type="ORF">AEST_14510</name>
</gene>
<accession>J1Q3L8</accession>
<dbReference type="RefSeq" id="WP_008608074.1">
    <property type="nucleotide sequence ID" value="NZ_ALAB01000020.1"/>
</dbReference>
<evidence type="ECO:0000313" key="3">
    <source>
        <dbReference type="EMBL" id="EJI85713.1"/>
    </source>
</evidence>
<dbReference type="AlphaFoldDB" id="J1Q3L8"/>
<dbReference type="Gene3D" id="1.10.132.90">
    <property type="match status" value="1"/>
</dbReference>
<feature type="region of interest" description="Disordered" evidence="1">
    <location>
        <begin position="1"/>
        <end position="21"/>
    </location>
</feature>
<dbReference type="EMBL" id="ALAB01000020">
    <property type="protein sequence ID" value="EJI85713.1"/>
    <property type="molecule type" value="Genomic_DNA"/>
</dbReference>
<evidence type="ECO:0000313" key="4">
    <source>
        <dbReference type="Proteomes" id="UP000012043"/>
    </source>
</evidence>
<protein>
    <recommendedName>
        <fullName evidence="2">DUF5610 domain-containing protein</fullName>
    </recommendedName>
</protein>
<reference evidence="3 4" key="1">
    <citation type="journal article" date="2012" name="J. Bacteriol.">
        <title>Genome Sequence of Pectin-Degrading Alishewanella aestuarii Strain B11T, Isolated from Tidal Flat Sediment.</title>
        <authorList>
            <person name="Jung J."/>
            <person name="Choi S."/>
            <person name="Chun J."/>
            <person name="Park W."/>
        </authorList>
    </citation>
    <scope>NUCLEOTIDE SEQUENCE [LARGE SCALE GENOMIC DNA]</scope>
    <source>
        <strain evidence="3 4">B11</strain>
    </source>
</reference>
<dbReference type="Proteomes" id="UP000012043">
    <property type="component" value="Unassembled WGS sequence"/>
</dbReference>
<organism evidence="3 4">
    <name type="scientific">Alishewanella aestuarii B11</name>
    <dbReference type="NCBI Taxonomy" id="1197174"/>
    <lineage>
        <taxon>Bacteria</taxon>
        <taxon>Pseudomonadati</taxon>
        <taxon>Pseudomonadota</taxon>
        <taxon>Gammaproteobacteria</taxon>
        <taxon>Alteromonadales</taxon>
        <taxon>Alteromonadaceae</taxon>
        <taxon>Alishewanella</taxon>
    </lineage>
</organism>
<dbReference type="Pfam" id="PF18433">
    <property type="entry name" value="DUF5610"/>
    <property type="match status" value="1"/>
</dbReference>
<dbReference type="PATRIC" id="fig|1197174.4.peg.1419"/>
<evidence type="ECO:0000259" key="2">
    <source>
        <dbReference type="Pfam" id="PF18433"/>
    </source>
</evidence>
<keyword evidence="4" id="KW-1185">Reference proteome</keyword>
<comment type="caution">
    <text evidence="3">The sequence shown here is derived from an EMBL/GenBank/DDBJ whole genome shotgun (WGS) entry which is preliminary data.</text>
</comment>